<proteinExistence type="inferred from homology"/>
<comment type="caution">
    <text evidence="11">The sequence shown here is derived from an EMBL/GenBank/DDBJ whole genome shotgun (WGS) entry which is preliminary data.</text>
</comment>
<dbReference type="Gene3D" id="3.40.50.2020">
    <property type="match status" value="1"/>
</dbReference>
<dbReference type="SUPFAM" id="SSF53335">
    <property type="entry name" value="S-adenosyl-L-methionine-dependent methyltransferases"/>
    <property type="match status" value="1"/>
</dbReference>
<dbReference type="PANTHER" id="PTHR12787">
    <property type="entry name" value="RIBOSOMAL RNA-PROCESSING PROTEIN 8"/>
    <property type="match status" value="1"/>
</dbReference>
<comment type="subcellular location">
    <subcellularLocation>
        <location evidence="1">Nucleus</location>
        <location evidence="1">Nucleolus</location>
    </subcellularLocation>
</comment>
<dbReference type="GO" id="GO:0016433">
    <property type="term" value="F:rRNA (adenine) methyltransferase activity"/>
    <property type="evidence" value="ECO:0007669"/>
    <property type="project" value="TreeGrafter"/>
</dbReference>
<dbReference type="InterPro" id="IPR029063">
    <property type="entry name" value="SAM-dependent_MTases_sf"/>
</dbReference>
<dbReference type="SUPFAM" id="SSF53271">
    <property type="entry name" value="PRTase-like"/>
    <property type="match status" value="1"/>
</dbReference>
<dbReference type="InterPro" id="IPR042036">
    <property type="entry name" value="RRP8_N"/>
</dbReference>
<dbReference type="Gene3D" id="1.10.10.2150">
    <property type="entry name" value="Ribosomal RNA-processing protein 8, N-terminal domain"/>
    <property type="match status" value="1"/>
</dbReference>
<feature type="compositionally biased region" description="Basic and acidic residues" evidence="9">
    <location>
        <begin position="85"/>
        <end position="95"/>
    </location>
</feature>
<evidence type="ECO:0000256" key="2">
    <source>
        <dbReference type="ARBA" id="ARBA00006301"/>
    </source>
</evidence>
<dbReference type="Gene3D" id="3.40.50.150">
    <property type="entry name" value="Vaccinia Virus protein VP39"/>
    <property type="match status" value="1"/>
</dbReference>
<evidence type="ECO:0000256" key="1">
    <source>
        <dbReference type="ARBA" id="ARBA00004604"/>
    </source>
</evidence>
<evidence type="ECO:0000256" key="5">
    <source>
        <dbReference type="ARBA" id="ARBA00022679"/>
    </source>
</evidence>
<name>A0AAW0E947_9AGAR</name>
<evidence type="ECO:0000256" key="7">
    <source>
        <dbReference type="ARBA" id="ARBA00023242"/>
    </source>
</evidence>
<feature type="domain" description="Phosphoribosyltransferase" evidence="10">
    <location>
        <begin position="495"/>
        <end position="653"/>
    </location>
</feature>
<keyword evidence="3" id="KW-0698">rRNA processing</keyword>
<evidence type="ECO:0000256" key="9">
    <source>
        <dbReference type="SAM" id="MobiDB-lite"/>
    </source>
</evidence>
<feature type="region of interest" description="Disordered" evidence="9">
    <location>
        <begin position="1"/>
        <end position="172"/>
    </location>
</feature>
<dbReference type="InterPro" id="IPR029057">
    <property type="entry name" value="PRTase-like"/>
</dbReference>
<dbReference type="Pfam" id="PF14681">
    <property type="entry name" value="UPRTase"/>
    <property type="match status" value="1"/>
</dbReference>
<evidence type="ECO:0000259" key="10">
    <source>
        <dbReference type="Pfam" id="PF14681"/>
    </source>
</evidence>
<evidence type="ECO:0000313" key="12">
    <source>
        <dbReference type="Proteomes" id="UP001362999"/>
    </source>
</evidence>
<keyword evidence="11" id="KW-0328">Glycosyltransferase</keyword>
<dbReference type="GO" id="GO:0005730">
    <property type="term" value="C:nucleolus"/>
    <property type="evidence" value="ECO:0007669"/>
    <property type="project" value="UniProtKB-SubCell"/>
</dbReference>
<evidence type="ECO:0000256" key="8">
    <source>
        <dbReference type="ARBA" id="ARBA00076672"/>
    </source>
</evidence>
<dbReference type="GO" id="GO:0016757">
    <property type="term" value="F:glycosyltransferase activity"/>
    <property type="evidence" value="ECO:0007669"/>
    <property type="project" value="UniProtKB-KW"/>
</dbReference>
<dbReference type="Pfam" id="PF05148">
    <property type="entry name" value="Methyltransf_8"/>
    <property type="match status" value="1"/>
</dbReference>
<reference evidence="11 12" key="1">
    <citation type="journal article" date="2024" name="J Genomics">
        <title>Draft genome sequencing and assembly of Favolaschia claudopus CIRM-BRFM 2984 isolated from oak limbs.</title>
        <authorList>
            <person name="Navarro D."/>
            <person name="Drula E."/>
            <person name="Chaduli D."/>
            <person name="Cazenave R."/>
            <person name="Ahrendt S."/>
            <person name="Wang J."/>
            <person name="Lipzen A."/>
            <person name="Daum C."/>
            <person name="Barry K."/>
            <person name="Grigoriev I.V."/>
            <person name="Favel A."/>
            <person name="Rosso M.N."/>
            <person name="Martin F."/>
        </authorList>
    </citation>
    <scope>NUCLEOTIDE SEQUENCE [LARGE SCALE GENOMIC DNA]</scope>
    <source>
        <strain evidence="11 12">CIRM-BRFM 2984</strain>
    </source>
</reference>
<evidence type="ECO:0000313" key="11">
    <source>
        <dbReference type="EMBL" id="KAK7061606.1"/>
    </source>
</evidence>
<dbReference type="EMBL" id="JAWWNJ010000002">
    <property type="protein sequence ID" value="KAK7061606.1"/>
    <property type="molecule type" value="Genomic_DNA"/>
</dbReference>
<dbReference type="CDD" id="cd06223">
    <property type="entry name" value="PRTases_typeI"/>
    <property type="match status" value="1"/>
</dbReference>
<feature type="compositionally biased region" description="Low complexity" evidence="9">
    <location>
        <begin position="123"/>
        <end position="133"/>
    </location>
</feature>
<evidence type="ECO:0000256" key="4">
    <source>
        <dbReference type="ARBA" id="ARBA00022603"/>
    </source>
</evidence>
<dbReference type="GO" id="GO:0042273">
    <property type="term" value="P:ribosomal large subunit biogenesis"/>
    <property type="evidence" value="ECO:0007669"/>
    <property type="project" value="TreeGrafter"/>
</dbReference>
<dbReference type="InterPro" id="IPR007823">
    <property type="entry name" value="RRP8"/>
</dbReference>
<keyword evidence="12" id="KW-1185">Reference proteome</keyword>
<dbReference type="PANTHER" id="PTHR12787:SF0">
    <property type="entry name" value="RIBOSOMAL RNA-PROCESSING PROTEIN 8"/>
    <property type="match status" value="1"/>
</dbReference>
<sequence length="656" mass="72097">MPLFDVPGWSVSVPVAESTTASKKRKRSSRESDSPEPIDIQKLIKKTRKADFEGDDASTVSRGAARVKDFGKSLVKKRKDRKHQKNLDALEEKKKSISLPRAMKPSNKGLQMIAQKEREKEQSMTPSSSTSSLAPPPAKRPKRVHEPVDKPLPKLPTIPEDSSTVEAGPSSVGLTALQKGMKRSLDGARFRIINETLYKSDSKQAHEMMRNDPKVYEEYHTGFRHQVQSWPTNPVQHYISTLSTYPAKTVIADLGCGDAAMARSLVPKGFNVLSFDLISDAVFVVEADICEKIPLPGSEPGEGEKSVGLGQVVDVAVCALSLMGTNWTNCIREAWRILKQDGELRIAEVASRFTDVEEFAQLVSSMGFKLKSKNDSNTHFTLFEFKKVPVTGKKETEWVSISTRGKVLKPYPRVKRLLVRTTTMPPVNVLSHPISNAELSKLRKATTTPKEFREAVHNISLILGLEASRNLEGKANANHSIARTYDHISLTSEEETFIDQSPVGPFTGTVVKPRIGLTPILRAGLGMTEAVLKLFPDAPVYHLGLFREKVTLQPVEYYSKLPSSPPIDMVYLLDPLIATGGTACAALSMITDWGMPIDKVKLLCVLASSEGLGHVQAEFPDLEIWVAGVDQTLTAQGLISPGLGDAGDRLFNTVRP</sequence>
<dbReference type="FunFam" id="1.10.10.2150:FF:000001">
    <property type="entry name" value="Ribosomal RNA-processing protein 8"/>
    <property type="match status" value="1"/>
</dbReference>
<keyword evidence="5" id="KW-0808">Transferase</keyword>
<feature type="compositionally biased region" description="Basic residues" evidence="9">
    <location>
        <begin position="74"/>
        <end position="84"/>
    </location>
</feature>
<organism evidence="11 12">
    <name type="scientific">Favolaschia claudopus</name>
    <dbReference type="NCBI Taxonomy" id="2862362"/>
    <lineage>
        <taxon>Eukaryota</taxon>
        <taxon>Fungi</taxon>
        <taxon>Dikarya</taxon>
        <taxon>Basidiomycota</taxon>
        <taxon>Agaricomycotina</taxon>
        <taxon>Agaricomycetes</taxon>
        <taxon>Agaricomycetidae</taxon>
        <taxon>Agaricales</taxon>
        <taxon>Marasmiineae</taxon>
        <taxon>Mycenaceae</taxon>
        <taxon>Favolaschia</taxon>
    </lineage>
</organism>
<evidence type="ECO:0000256" key="3">
    <source>
        <dbReference type="ARBA" id="ARBA00022552"/>
    </source>
</evidence>
<comment type="similarity">
    <text evidence="2">Belongs to the methyltransferase superfamily. RRP8 family.</text>
</comment>
<dbReference type="NCBIfam" id="NF001097">
    <property type="entry name" value="PRK00129.1"/>
    <property type="match status" value="1"/>
</dbReference>
<dbReference type="AlphaFoldDB" id="A0AAW0E947"/>
<gene>
    <name evidence="11" type="ORF">R3P38DRAFT_2596201</name>
</gene>
<dbReference type="Proteomes" id="UP001362999">
    <property type="component" value="Unassembled WGS sequence"/>
</dbReference>
<protein>
    <recommendedName>
        <fullName evidence="8">Ribosomal RNA-processing protein 8</fullName>
    </recommendedName>
</protein>
<keyword evidence="7" id="KW-0539">Nucleus</keyword>
<evidence type="ECO:0000256" key="6">
    <source>
        <dbReference type="ARBA" id="ARBA00022691"/>
    </source>
</evidence>
<keyword evidence="6" id="KW-0949">S-adenosyl-L-methionine</keyword>
<keyword evidence="4" id="KW-0489">Methyltransferase</keyword>
<dbReference type="InterPro" id="IPR000836">
    <property type="entry name" value="PRTase_dom"/>
</dbReference>
<accession>A0AAW0E947</accession>